<evidence type="ECO:0000256" key="5">
    <source>
        <dbReference type="ARBA" id="ARBA00023014"/>
    </source>
</evidence>
<evidence type="ECO:0000256" key="3">
    <source>
        <dbReference type="ARBA" id="ARBA00022723"/>
    </source>
</evidence>
<evidence type="ECO:0008006" key="9">
    <source>
        <dbReference type="Google" id="ProtNLM"/>
    </source>
</evidence>
<dbReference type="PANTHER" id="PTHR43409">
    <property type="entry name" value="ANAEROBIC MAGNESIUM-PROTOPORPHYRIN IX MONOMETHYL ESTER CYCLASE-RELATED"/>
    <property type="match status" value="1"/>
</dbReference>
<reference evidence="7 8" key="1">
    <citation type="submission" date="2018-08" db="EMBL/GenBank/DDBJ databases">
        <title>Verrucosispora craniellae sp. nov., isolated from a marine sponge in the South China Sea.</title>
        <authorList>
            <person name="Li L."/>
            <person name="Lin H.W."/>
        </authorList>
    </citation>
    <scope>NUCLEOTIDE SEQUENCE [LARGE SCALE GENOMIC DNA]</scope>
    <source>
        <strain evidence="7 8">LHW63014</strain>
    </source>
</reference>
<keyword evidence="2" id="KW-0949">S-adenosyl-L-methionine</keyword>
<gene>
    <name evidence="7" type="ORF">D0Q02_31215</name>
</gene>
<dbReference type="GO" id="GO:0051536">
    <property type="term" value="F:iron-sulfur cluster binding"/>
    <property type="evidence" value="ECO:0007669"/>
    <property type="project" value="UniProtKB-KW"/>
</dbReference>
<keyword evidence="4" id="KW-0408">Iron</keyword>
<comment type="caution">
    <text evidence="7">The sequence shown here is derived from an EMBL/GenBank/DDBJ whole genome shotgun (WGS) entry which is preliminary data.</text>
</comment>
<evidence type="ECO:0000256" key="1">
    <source>
        <dbReference type="ARBA" id="ARBA00001966"/>
    </source>
</evidence>
<comment type="cofactor">
    <cofactor evidence="1">
        <name>[4Fe-4S] cluster</name>
        <dbReference type="ChEBI" id="CHEBI:49883"/>
    </cofactor>
</comment>
<dbReference type="RefSeq" id="WP_117231427.1">
    <property type="nucleotide sequence ID" value="NZ_QVFU01000155.1"/>
</dbReference>
<dbReference type="Proteomes" id="UP000262621">
    <property type="component" value="Unassembled WGS sequence"/>
</dbReference>
<dbReference type="GO" id="GO:0046872">
    <property type="term" value="F:metal ion binding"/>
    <property type="evidence" value="ECO:0007669"/>
    <property type="project" value="UniProtKB-KW"/>
</dbReference>
<dbReference type="PANTHER" id="PTHR43409:SF4">
    <property type="entry name" value="RADICAL SAM SUPERFAMILY PROTEIN"/>
    <property type="match status" value="1"/>
</dbReference>
<dbReference type="InterPro" id="IPR051198">
    <property type="entry name" value="BchE-like"/>
</dbReference>
<keyword evidence="8" id="KW-1185">Reference proteome</keyword>
<accession>A0A372FQ61</accession>
<dbReference type="EMBL" id="QVFU01000155">
    <property type="protein sequence ID" value="RFS37682.1"/>
    <property type="molecule type" value="Genomic_DNA"/>
</dbReference>
<evidence type="ECO:0000256" key="2">
    <source>
        <dbReference type="ARBA" id="ARBA00022691"/>
    </source>
</evidence>
<dbReference type="Gene3D" id="3.40.50.280">
    <property type="entry name" value="Cobalamin-binding domain"/>
    <property type="match status" value="1"/>
</dbReference>
<protein>
    <recommendedName>
        <fullName evidence="9">RiPP maturation radical SAM protein 1</fullName>
    </recommendedName>
</protein>
<name>A0A372FQ61_9ACTN</name>
<keyword evidence="5" id="KW-0411">Iron-sulfur</keyword>
<feature type="region of interest" description="Disordered" evidence="6">
    <location>
        <begin position="251"/>
        <end position="270"/>
    </location>
</feature>
<evidence type="ECO:0000313" key="7">
    <source>
        <dbReference type="EMBL" id="RFS37682.1"/>
    </source>
</evidence>
<evidence type="ECO:0000256" key="6">
    <source>
        <dbReference type="SAM" id="MobiDB-lite"/>
    </source>
</evidence>
<evidence type="ECO:0000313" key="8">
    <source>
        <dbReference type="Proteomes" id="UP000262621"/>
    </source>
</evidence>
<proteinExistence type="predicted"/>
<sequence>MAIELLPLVAAVPRATDQPEPEPPPTRSLRVALVNMPWARVDAPSIQCGLLQSVVRAAGHRCDVHYLNLDFAAEIGAQTYDGLSGIPSERLHLIGEWLFSYAAFGEVLTESAYYQDFPEVEKQWAKLTGGSLDELTGLRRDTIPDWLRGCVRRVDWADYDVVGFTSTFLQNTASLALGRMLRAEHPDLVQVYGGANFDGAMGAEYAGTLPWLDYVVTGEGDVAFPRLLAQLAAAEHPAVAHCRVPGVLSARDAATQTRDAPRTQDLGRVS</sequence>
<dbReference type="AlphaFoldDB" id="A0A372FQ61"/>
<keyword evidence="3" id="KW-0479">Metal-binding</keyword>
<dbReference type="OrthoDB" id="9801424at2"/>
<organism evidence="7 8">
    <name type="scientific">Micromonospora craniellae</name>
    <dbReference type="NCBI Taxonomy" id="2294034"/>
    <lineage>
        <taxon>Bacteria</taxon>
        <taxon>Bacillati</taxon>
        <taxon>Actinomycetota</taxon>
        <taxon>Actinomycetes</taxon>
        <taxon>Micromonosporales</taxon>
        <taxon>Micromonosporaceae</taxon>
        <taxon>Micromonospora</taxon>
    </lineage>
</organism>
<evidence type="ECO:0000256" key="4">
    <source>
        <dbReference type="ARBA" id="ARBA00023004"/>
    </source>
</evidence>